<evidence type="ECO:0000256" key="1">
    <source>
        <dbReference type="ARBA" id="ARBA00005261"/>
    </source>
</evidence>
<dbReference type="GO" id="GO:0080129">
    <property type="term" value="P:proteasome core complex assembly"/>
    <property type="evidence" value="ECO:0007669"/>
    <property type="project" value="TreeGrafter"/>
</dbReference>
<accession>A0A7S1KM09</accession>
<feature type="compositionally biased region" description="Polar residues" evidence="4">
    <location>
        <begin position="1"/>
        <end position="20"/>
    </location>
</feature>
<comment type="similarity">
    <text evidence="1">Belongs to the PSMG1 family.</text>
</comment>
<dbReference type="GO" id="GO:0070628">
    <property type="term" value="F:proteasome binding"/>
    <property type="evidence" value="ECO:0007669"/>
    <property type="project" value="TreeGrafter"/>
</dbReference>
<dbReference type="AlphaFoldDB" id="A0A7S1KM09"/>
<dbReference type="PANTHER" id="PTHR15069">
    <property type="entry name" value="PROTEASOME ASSEMBLY CHAPERONE 1"/>
    <property type="match status" value="1"/>
</dbReference>
<dbReference type="InterPro" id="IPR016565">
    <property type="entry name" value="Proteasome_assmbl_chp_1"/>
</dbReference>
<evidence type="ECO:0000256" key="4">
    <source>
        <dbReference type="SAM" id="MobiDB-lite"/>
    </source>
</evidence>
<dbReference type="GO" id="GO:0005783">
    <property type="term" value="C:endoplasmic reticulum"/>
    <property type="evidence" value="ECO:0007669"/>
    <property type="project" value="InterPro"/>
</dbReference>
<evidence type="ECO:0000256" key="2">
    <source>
        <dbReference type="ARBA" id="ARBA00019180"/>
    </source>
</evidence>
<name>A0A7S1KM09_9EUKA</name>
<dbReference type="PANTHER" id="PTHR15069:SF1">
    <property type="entry name" value="PROTEASOME ASSEMBLY CHAPERONE 1"/>
    <property type="match status" value="1"/>
</dbReference>
<gene>
    <name evidence="5" type="ORF">PCOS0759_LOCUS1558</name>
</gene>
<dbReference type="Pfam" id="PF16094">
    <property type="entry name" value="PAC1"/>
    <property type="match status" value="1"/>
</dbReference>
<protein>
    <recommendedName>
        <fullName evidence="2">Proteasome assembly chaperone 1</fullName>
    </recommendedName>
</protein>
<reference evidence="5" key="1">
    <citation type="submission" date="2021-01" db="EMBL/GenBank/DDBJ databases">
        <authorList>
            <person name="Corre E."/>
            <person name="Pelletier E."/>
            <person name="Niang G."/>
            <person name="Scheremetjew M."/>
            <person name="Finn R."/>
            <person name="Kale V."/>
            <person name="Holt S."/>
            <person name="Cochrane G."/>
            <person name="Meng A."/>
            <person name="Brown T."/>
            <person name="Cohen L."/>
        </authorList>
    </citation>
    <scope>NUCLEOTIDE SEQUENCE</scope>
    <source>
        <strain evidence="5">WS</strain>
    </source>
</reference>
<dbReference type="EMBL" id="HBGD01001859">
    <property type="protein sequence ID" value="CAD9078326.1"/>
    <property type="molecule type" value="Transcribed_RNA"/>
</dbReference>
<evidence type="ECO:0000256" key="3">
    <source>
        <dbReference type="ARBA" id="ARBA00023186"/>
    </source>
</evidence>
<organism evidence="5">
    <name type="scientific">Percolomonas cosmopolitus</name>
    <dbReference type="NCBI Taxonomy" id="63605"/>
    <lineage>
        <taxon>Eukaryota</taxon>
        <taxon>Discoba</taxon>
        <taxon>Heterolobosea</taxon>
        <taxon>Tetramitia</taxon>
        <taxon>Eutetramitia</taxon>
        <taxon>Percolomonadidae</taxon>
        <taxon>Percolomonas</taxon>
    </lineage>
</organism>
<feature type="region of interest" description="Disordered" evidence="4">
    <location>
        <begin position="1"/>
        <end position="47"/>
    </location>
</feature>
<sequence length="289" mass="33010">MSLNPFRNVNLVPSNESRSSYHPHDDYDSESEEDRMQRNRQYDTLSVSVGKDTQMTYKSWQEELSEEQKDPNTTQQHRLKCGILVVASSKEATEFVSNFILPAETDSKECNVISIQYGEKSSEFVCVKKAAEGDVFVLTAGEQSAVSSIDPTQMMPIAQLLFHFIQARQVIVLDSLPVHEFKSVSHTTEDLDMPMLFRMQTTRVEQSEELLFDSSTPYLPPSNILSGLGAAIMTYCEALDWSALMYVSLVESVRNVACIKAYSRVWKVEENLLKKPLKRRQNDHERLYM</sequence>
<evidence type="ECO:0000313" key="5">
    <source>
        <dbReference type="EMBL" id="CAD9078326.1"/>
    </source>
</evidence>
<proteinExistence type="inferred from homology"/>
<keyword evidence="3" id="KW-0143">Chaperone</keyword>